<reference evidence="8 9" key="1">
    <citation type="submission" date="2014-02" db="EMBL/GenBank/DDBJ databases">
        <title>The small core and large imbalanced accessory genome model reveals a collaborative survival strategy of Sorangium cellulosum strains in nature.</title>
        <authorList>
            <person name="Han K."/>
            <person name="Peng R."/>
            <person name="Blom J."/>
            <person name="Li Y.-Z."/>
        </authorList>
    </citation>
    <scope>NUCLEOTIDE SEQUENCE [LARGE SCALE GENOMIC DNA]</scope>
    <source>
        <strain evidence="8 9">So0157-25</strain>
    </source>
</reference>
<evidence type="ECO:0000256" key="3">
    <source>
        <dbReference type="ARBA" id="ARBA00022723"/>
    </source>
</evidence>
<dbReference type="SUPFAM" id="SSF46458">
    <property type="entry name" value="Globin-like"/>
    <property type="match status" value="1"/>
</dbReference>
<keyword evidence="1 5" id="KW-0349">Heme</keyword>
<protein>
    <submittedName>
        <fullName evidence="8">Flavohemoprotein</fullName>
    </submittedName>
</protein>
<keyword evidence="3" id="KW-0479">Metal-binding</keyword>
<gene>
    <name evidence="8" type="ORF">BE08_05830</name>
</gene>
<dbReference type="Proteomes" id="UP000075420">
    <property type="component" value="Unassembled WGS sequence"/>
</dbReference>
<proteinExistence type="inferred from homology"/>
<dbReference type="PANTHER" id="PTHR43396:SF3">
    <property type="entry name" value="FLAVOHEMOPROTEIN"/>
    <property type="match status" value="1"/>
</dbReference>
<dbReference type="GO" id="GO:0005344">
    <property type="term" value="F:oxygen carrier activity"/>
    <property type="evidence" value="ECO:0007669"/>
    <property type="project" value="UniProtKB-KW"/>
</dbReference>
<evidence type="ECO:0000313" key="9">
    <source>
        <dbReference type="Proteomes" id="UP000075420"/>
    </source>
</evidence>
<feature type="domain" description="Globin" evidence="7">
    <location>
        <begin position="1"/>
        <end position="134"/>
    </location>
</feature>
<dbReference type="AlphaFoldDB" id="A0A150PSA0"/>
<dbReference type="GO" id="GO:0071500">
    <property type="term" value="P:cellular response to nitrosative stress"/>
    <property type="evidence" value="ECO:0007669"/>
    <property type="project" value="TreeGrafter"/>
</dbReference>
<feature type="region of interest" description="Disordered" evidence="6">
    <location>
        <begin position="132"/>
        <end position="160"/>
    </location>
</feature>
<dbReference type="GO" id="GO:0046872">
    <property type="term" value="F:metal ion binding"/>
    <property type="evidence" value="ECO:0007669"/>
    <property type="project" value="UniProtKB-KW"/>
</dbReference>
<dbReference type="Pfam" id="PF00042">
    <property type="entry name" value="Globin"/>
    <property type="match status" value="1"/>
</dbReference>
<sequence length="160" mass="17417">MGLNVGLLRESFELVIEREPNLTHRFYGILFSRYPQVRPLFGRNSREHQEKMLAEALVAVIDRLEDASWLEEKLMAMGAKHVDYGVTDEMYPWVADALITAMSEVAGADWTPAHKQAWSDALGAIASLMQRGAREHGGASPSDAARAAGQAGGGVTPPSP</sequence>
<dbReference type="GO" id="GO:0019825">
    <property type="term" value="F:oxygen binding"/>
    <property type="evidence" value="ECO:0007669"/>
    <property type="project" value="InterPro"/>
</dbReference>
<feature type="compositionally biased region" description="Gly residues" evidence="6">
    <location>
        <begin position="150"/>
        <end position="160"/>
    </location>
</feature>
<dbReference type="Gene3D" id="1.10.490.10">
    <property type="entry name" value="Globins"/>
    <property type="match status" value="1"/>
</dbReference>
<dbReference type="EMBL" id="JELY01000657">
    <property type="protein sequence ID" value="KYF58631.1"/>
    <property type="molecule type" value="Genomic_DNA"/>
</dbReference>
<dbReference type="PROSITE" id="PS01033">
    <property type="entry name" value="GLOBIN"/>
    <property type="match status" value="1"/>
</dbReference>
<evidence type="ECO:0000256" key="5">
    <source>
        <dbReference type="RuleBase" id="RU000356"/>
    </source>
</evidence>
<accession>A0A150PSA0</accession>
<evidence type="ECO:0000256" key="6">
    <source>
        <dbReference type="SAM" id="MobiDB-lite"/>
    </source>
</evidence>
<evidence type="ECO:0000256" key="1">
    <source>
        <dbReference type="ARBA" id="ARBA00022617"/>
    </source>
</evidence>
<dbReference type="GO" id="GO:0046210">
    <property type="term" value="P:nitric oxide catabolic process"/>
    <property type="evidence" value="ECO:0007669"/>
    <property type="project" value="TreeGrafter"/>
</dbReference>
<dbReference type="PANTHER" id="PTHR43396">
    <property type="entry name" value="FLAVOHEMOPROTEIN"/>
    <property type="match status" value="1"/>
</dbReference>
<dbReference type="InterPro" id="IPR012292">
    <property type="entry name" value="Globin/Proto"/>
</dbReference>
<keyword evidence="2 5" id="KW-0561">Oxygen transport</keyword>
<dbReference type="GO" id="GO:0071949">
    <property type="term" value="F:FAD binding"/>
    <property type="evidence" value="ECO:0007669"/>
    <property type="project" value="TreeGrafter"/>
</dbReference>
<dbReference type="GO" id="GO:0020037">
    <property type="term" value="F:heme binding"/>
    <property type="evidence" value="ECO:0007669"/>
    <property type="project" value="InterPro"/>
</dbReference>
<feature type="compositionally biased region" description="Low complexity" evidence="6">
    <location>
        <begin position="138"/>
        <end position="149"/>
    </location>
</feature>
<dbReference type="GO" id="GO:0008941">
    <property type="term" value="F:nitric oxide dioxygenase NAD(P)H activity"/>
    <property type="evidence" value="ECO:0007669"/>
    <property type="project" value="TreeGrafter"/>
</dbReference>
<keyword evidence="4" id="KW-0408">Iron</keyword>
<name>A0A150PSA0_SORCE</name>
<dbReference type="InterPro" id="IPR009050">
    <property type="entry name" value="Globin-like_sf"/>
</dbReference>
<organism evidence="8 9">
    <name type="scientific">Sorangium cellulosum</name>
    <name type="common">Polyangium cellulosum</name>
    <dbReference type="NCBI Taxonomy" id="56"/>
    <lineage>
        <taxon>Bacteria</taxon>
        <taxon>Pseudomonadati</taxon>
        <taxon>Myxococcota</taxon>
        <taxon>Polyangia</taxon>
        <taxon>Polyangiales</taxon>
        <taxon>Polyangiaceae</taxon>
        <taxon>Sorangium</taxon>
    </lineage>
</organism>
<evidence type="ECO:0000313" key="8">
    <source>
        <dbReference type="EMBL" id="KYF58631.1"/>
    </source>
</evidence>
<evidence type="ECO:0000256" key="4">
    <source>
        <dbReference type="ARBA" id="ARBA00023004"/>
    </source>
</evidence>
<dbReference type="InterPro" id="IPR000971">
    <property type="entry name" value="Globin"/>
</dbReference>
<evidence type="ECO:0000259" key="7">
    <source>
        <dbReference type="PROSITE" id="PS01033"/>
    </source>
</evidence>
<comment type="similarity">
    <text evidence="5">Belongs to the globin family.</text>
</comment>
<evidence type="ECO:0000256" key="2">
    <source>
        <dbReference type="ARBA" id="ARBA00022621"/>
    </source>
</evidence>
<comment type="caution">
    <text evidence="8">The sequence shown here is derived from an EMBL/GenBank/DDBJ whole genome shotgun (WGS) entry which is preliminary data.</text>
</comment>
<keyword evidence="5" id="KW-0813">Transport</keyword>